<proteinExistence type="predicted"/>
<organism evidence="2 3">
    <name type="scientific">Halosimplex carlsbadense 2-9-1</name>
    <dbReference type="NCBI Taxonomy" id="797114"/>
    <lineage>
        <taxon>Archaea</taxon>
        <taxon>Methanobacteriati</taxon>
        <taxon>Methanobacteriota</taxon>
        <taxon>Stenosarchaea group</taxon>
        <taxon>Halobacteria</taxon>
        <taxon>Halobacteriales</taxon>
        <taxon>Haloarculaceae</taxon>
        <taxon>Halosimplex</taxon>
    </lineage>
</organism>
<keyword evidence="3" id="KW-1185">Reference proteome</keyword>
<name>M0CGV8_9EURY</name>
<dbReference type="eggNOG" id="ENOG502N5D7">
    <property type="taxonomic scope" value="Archaea"/>
</dbReference>
<dbReference type="AlphaFoldDB" id="M0CGV8"/>
<dbReference type="GO" id="GO:0003677">
    <property type="term" value="F:DNA binding"/>
    <property type="evidence" value="ECO:0007669"/>
    <property type="project" value="InterPro"/>
</dbReference>
<dbReference type="SUPFAM" id="SSF46785">
    <property type="entry name" value="Winged helix' DNA-binding domain"/>
    <property type="match status" value="1"/>
</dbReference>
<accession>M0CGV8</accession>
<dbReference type="OrthoDB" id="231034at2157"/>
<dbReference type="RefSeq" id="WP_006885502.1">
    <property type="nucleotide sequence ID" value="NZ_AOIU01000043.1"/>
</dbReference>
<protein>
    <recommendedName>
        <fullName evidence="1">Winged helix-turn-helix transcription repressor HrcA DNA-binding domain-containing protein</fullName>
    </recommendedName>
</protein>
<evidence type="ECO:0000313" key="2">
    <source>
        <dbReference type="EMBL" id="ELZ21114.1"/>
    </source>
</evidence>
<gene>
    <name evidence="2" type="ORF">C475_19188</name>
</gene>
<dbReference type="InterPro" id="IPR005104">
    <property type="entry name" value="WHTH_HrcA_DNA-bd"/>
</dbReference>
<sequence>MSPSSHTVLVAVVDQYQNSDEPVTAHSIAESQGLSEEALTRPLESLCELELLESTEQGYRPTVTARELLALDIDPDDVLVLDLVEE</sequence>
<evidence type="ECO:0000313" key="3">
    <source>
        <dbReference type="Proteomes" id="UP000011626"/>
    </source>
</evidence>
<dbReference type="Pfam" id="PF03444">
    <property type="entry name" value="WHD_HrcA"/>
    <property type="match status" value="1"/>
</dbReference>
<dbReference type="EMBL" id="AOIU01000043">
    <property type="protein sequence ID" value="ELZ21114.1"/>
    <property type="molecule type" value="Genomic_DNA"/>
</dbReference>
<dbReference type="GO" id="GO:0006355">
    <property type="term" value="P:regulation of DNA-templated transcription"/>
    <property type="evidence" value="ECO:0007669"/>
    <property type="project" value="InterPro"/>
</dbReference>
<comment type="caution">
    <text evidence="2">The sequence shown here is derived from an EMBL/GenBank/DDBJ whole genome shotgun (WGS) entry which is preliminary data.</text>
</comment>
<dbReference type="InterPro" id="IPR036388">
    <property type="entry name" value="WH-like_DNA-bd_sf"/>
</dbReference>
<reference evidence="2 3" key="1">
    <citation type="journal article" date="2014" name="PLoS Genet.">
        <title>Phylogenetically driven sequencing of extremely halophilic archaea reveals strategies for static and dynamic osmo-response.</title>
        <authorList>
            <person name="Becker E.A."/>
            <person name="Seitzer P.M."/>
            <person name="Tritt A."/>
            <person name="Larsen D."/>
            <person name="Krusor M."/>
            <person name="Yao A.I."/>
            <person name="Wu D."/>
            <person name="Madern D."/>
            <person name="Eisen J.A."/>
            <person name="Darling A.E."/>
            <person name="Facciotti M.T."/>
        </authorList>
    </citation>
    <scope>NUCLEOTIDE SEQUENCE [LARGE SCALE GENOMIC DNA]</scope>
    <source>
        <strain evidence="2 3">2-9-1</strain>
    </source>
</reference>
<feature type="domain" description="Winged helix-turn-helix transcription repressor HrcA DNA-binding" evidence="1">
    <location>
        <begin position="2"/>
        <end position="71"/>
    </location>
</feature>
<evidence type="ECO:0000259" key="1">
    <source>
        <dbReference type="Pfam" id="PF03444"/>
    </source>
</evidence>
<dbReference type="Gene3D" id="1.10.10.10">
    <property type="entry name" value="Winged helix-like DNA-binding domain superfamily/Winged helix DNA-binding domain"/>
    <property type="match status" value="1"/>
</dbReference>
<dbReference type="Proteomes" id="UP000011626">
    <property type="component" value="Unassembled WGS sequence"/>
</dbReference>
<dbReference type="InterPro" id="IPR036390">
    <property type="entry name" value="WH_DNA-bd_sf"/>
</dbReference>